<name>A0A645J3T0_9ZZZZ</name>
<gene>
    <name evidence="1" type="ORF">SDC9_206011</name>
</gene>
<sequence length="69" mass="7454">MTVGRTDGSYDAFSNPSDNRLFAGSADQSVNICPDGNFGFSFQFNAVFSNSGNNGCFDNFRIDAHLNGF</sequence>
<protein>
    <submittedName>
        <fullName evidence="1">Uncharacterized protein</fullName>
    </submittedName>
</protein>
<dbReference type="AlphaFoldDB" id="A0A645J3T0"/>
<accession>A0A645J3T0</accession>
<comment type="caution">
    <text evidence="1">The sequence shown here is derived from an EMBL/GenBank/DDBJ whole genome shotgun (WGS) entry which is preliminary data.</text>
</comment>
<evidence type="ECO:0000313" key="1">
    <source>
        <dbReference type="EMBL" id="MPN58308.1"/>
    </source>
</evidence>
<reference evidence="1" key="1">
    <citation type="submission" date="2019-08" db="EMBL/GenBank/DDBJ databases">
        <authorList>
            <person name="Kucharzyk K."/>
            <person name="Murdoch R.W."/>
            <person name="Higgins S."/>
            <person name="Loffler F."/>
        </authorList>
    </citation>
    <scope>NUCLEOTIDE SEQUENCE</scope>
</reference>
<dbReference type="EMBL" id="VSSQ01130840">
    <property type="protein sequence ID" value="MPN58308.1"/>
    <property type="molecule type" value="Genomic_DNA"/>
</dbReference>
<proteinExistence type="predicted"/>
<organism evidence="1">
    <name type="scientific">bioreactor metagenome</name>
    <dbReference type="NCBI Taxonomy" id="1076179"/>
    <lineage>
        <taxon>unclassified sequences</taxon>
        <taxon>metagenomes</taxon>
        <taxon>ecological metagenomes</taxon>
    </lineage>
</organism>